<evidence type="ECO:0000313" key="2">
    <source>
        <dbReference type="EMBL" id="RCN25525.1"/>
    </source>
</evidence>
<keyword evidence="3" id="KW-1185">Reference proteome</keyword>
<protein>
    <recommendedName>
        <fullName evidence="4">IF rod domain-containing protein</fullName>
    </recommendedName>
</protein>
<gene>
    <name evidence="2" type="ORF">ANCCAN_28762</name>
</gene>
<dbReference type="Proteomes" id="UP000252519">
    <property type="component" value="Unassembled WGS sequence"/>
</dbReference>
<evidence type="ECO:0000256" key="1">
    <source>
        <dbReference type="SAM" id="Coils"/>
    </source>
</evidence>
<dbReference type="EMBL" id="JOJR01011486">
    <property type="protein sequence ID" value="RCN25525.1"/>
    <property type="molecule type" value="Genomic_DNA"/>
</dbReference>
<feature type="coiled-coil region" evidence="1">
    <location>
        <begin position="106"/>
        <end position="133"/>
    </location>
</feature>
<reference evidence="2 3" key="1">
    <citation type="submission" date="2014-10" db="EMBL/GenBank/DDBJ databases">
        <title>Draft genome of the hookworm Ancylostoma caninum.</title>
        <authorList>
            <person name="Mitreva M."/>
        </authorList>
    </citation>
    <scope>NUCLEOTIDE SEQUENCE [LARGE SCALE GENOMIC DNA]</scope>
    <source>
        <strain evidence="2 3">Baltimore</strain>
    </source>
</reference>
<comment type="caution">
    <text evidence="2">The sequence shown here is derived from an EMBL/GenBank/DDBJ whole genome shotgun (WGS) entry which is preliminary data.</text>
</comment>
<dbReference type="STRING" id="29170.A0A368F3N6"/>
<keyword evidence="1" id="KW-0175">Coiled coil</keyword>
<dbReference type="AlphaFoldDB" id="A0A368F3N6"/>
<evidence type="ECO:0000313" key="3">
    <source>
        <dbReference type="Proteomes" id="UP000252519"/>
    </source>
</evidence>
<dbReference type="OrthoDB" id="5869397at2759"/>
<dbReference type="Gene3D" id="1.20.5.500">
    <property type="entry name" value="Single helix bin"/>
    <property type="match status" value="1"/>
</dbReference>
<sequence length="172" mass="20133">MDDIASQRQIFDKETQERHSYERRAVPLLRECEELLKKCRLETGQVQGYSFDDIEKDRKHFRAGVEASMGDIRRQYEILASTVNSEMEQWYKQQINGIDIKRRDDASSYKKKLADLRAELVDVRTKLAHLEERVSCSPHHHVIYGTIMISRRSVKDYQECCSVQLVKLGVIA</sequence>
<proteinExistence type="predicted"/>
<organism evidence="2 3">
    <name type="scientific">Ancylostoma caninum</name>
    <name type="common">Dog hookworm</name>
    <dbReference type="NCBI Taxonomy" id="29170"/>
    <lineage>
        <taxon>Eukaryota</taxon>
        <taxon>Metazoa</taxon>
        <taxon>Ecdysozoa</taxon>
        <taxon>Nematoda</taxon>
        <taxon>Chromadorea</taxon>
        <taxon>Rhabditida</taxon>
        <taxon>Rhabditina</taxon>
        <taxon>Rhabditomorpha</taxon>
        <taxon>Strongyloidea</taxon>
        <taxon>Ancylostomatidae</taxon>
        <taxon>Ancylostomatinae</taxon>
        <taxon>Ancylostoma</taxon>
    </lineage>
</organism>
<name>A0A368F3N6_ANCCA</name>
<evidence type="ECO:0008006" key="4">
    <source>
        <dbReference type="Google" id="ProtNLM"/>
    </source>
</evidence>
<accession>A0A368F3N6</accession>